<dbReference type="Pfam" id="PF04982">
    <property type="entry name" value="TM_HPP"/>
    <property type="match status" value="1"/>
</dbReference>
<feature type="domain" description="CBS" evidence="3">
    <location>
        <begin position="250"/>
        <end position="307"/>
    </location>
</feature>
<feature type="transmembrane region" description="Helical" evidence="2">
    <location>
        <begin position="37"/>
        <end position="54"/>
    </location>
</feature>
<dbReference type="InterPro" id="IPR058581">
    <property type="entry name" value="TM_HPP"/>
</dbReference>
<feature type="transmembrane region" description="Helical" evidence="2">
    <location>
        <begin position="112"/>
        <end position="132"/>
    </location>
</feature>
<organism evidence="4 5">
    <name type="scientific">Seohaeicola zhoushanensis</name>
    <dbReference type="NCBI Taxonomy" id="1569283"/>
    <lineage>
        <taxon>Bacteria</taxon>
        <taxon>Pseudomonadati</taxon>
        <taxon>Pseudomonadota</taxon>
        <taxon>Alphaproteobacteria</taxon>
        <taxon>Rhodobacterales</taxon>
        <taxon>Roseobacteraceae</taxon>
        <taxon>Seohaeicola</taxon>
    </lineage>
</organism>
<proteinExistence type="predicted"/>
<evidence type="ECO:0000313" key="5">
    <source>
        <dbReference type="Proteomes" id="UP000626220"/>
    </source>
</evidence>
<dbReference type="SUPFAM" id="SSF54631">
    <property type="entry name" value="CBS-domain pair"/>
    <property type="match status" value="1"/>
</dbReference>
<name>A0A8J3H1T2_9RHOB</name>
<sequence length="381" mass="39981">MRKPLNYSSIPMPHRRLALSGFLPALPRPLAREVWRASAGVALGIALCAALASAMPAFGTIHLALIAPLGATAVLAFAVPNAPLAQPWSAVVGNSLSALVAVLVLSFYPGDWAAPLAVGFAIAAMMAARALHPPGGAVALLAALNPGPVLEAGPFFALAPVGLMTAVLVGAAILFNRATGRVYPFRQTGEKPTEVEEIRLGLGEEELAALLQTYRQSSNIGVADLGRLLAAAERKAANHRFDNVSCAEIMTQQLVTVAPEADIRQVARLFRQHRIKSLPVVDAQGRLAGLILQADIIEALTASKLDLRIVGRVPKITAGSIARAADRSTTTNTPVGQILNRLAVQGTETVTVMADERLAGVITRSDIMQLLLAEAPDRKTA</sequence>
<feature type="transmembrane region" description="Helical" evidence="2">
    <location>
        <begin position="152"/>
        <end position="175"/>
    </location>
</feature>
<comment type="caution">
    <text evidence="4">The sequence shown here is derived from an EMBL/GenBank/DDBJ whole genome shotgun (WGS) entry which is preliminary data.</text>
</comment>
<dbReference type="InterPro" id="IPR007065">
    <property type="entry name" value="HPP"/>
</dbReference>
<accession>A0A8J3H1T2</accession>
<reference evidence="4" key="2">
    <citation type="submission" date="2020-09" db="EMBL/GenBank/DDBJ databases">
        <authorList>
            <person name="Sun Q."/>
            <person name="Kim S."/>
        </authorList>
    </citation>
    <scope>NUCLEOTIDE SEQUENCE</scope>
    <source>
        <strain evidence="4">KCTC 42650</strain>
    </source>
</reference>
<dbReference type="InterPro" id="IPR046342">
    <property type="entry name" value="CBS_dom_sf"/>
</dbReference>
<dbReference type="Gene3D" id="3.10.580.10">
    <property type="entry name" value="CBS-domain"/>
    <property type="match status" value="1"/>
</dbReference>
<dbReference type="AlphaFoldDB" id="A0A8J3H1T2"/>
<evidence type="ECO:0000259" key="3">
    <source>
        <dbReference type="PROSITE" id="PS51371"/>
    </source>
</evidence>
<keyword evidence="2" id="KW-0472">Membrane</keyword>
<dbReference type="PANTHER" id="PTHR33741:SF5">
    <property type="entry name" value="TRANSMEMBRANE PROTEIN DDB_G0269096-RELATED"/>
    <property type="match status" value="1"/>
</dbReference>
<dbReference type="EMBL" id="BNCJ01000039">
    <property type="protein sequence ID" value="GHF74372.1"/>
    <property type="molecule type" value="Genomic_DNA"/>
</dbReference>
<protein>
    <recommendedName>
        <fullName evidence="3">CBS domain-containing protein</fullName>
    </recommendedName>
</protein>
<keyword evidence="2" id="KW-0812">Transmembrane</keyword>
<evidence type="ECO:0000256" key="1">
    <source>
        <dbReference type="PROSITE-ProRule" id="PRU00703"/>
    </source>
</evidence>
<dbReference type="Pfam" id="PF00571">
    <property type="entry name" value="CBS"/>
    <property type="match status" value="1"/>
</dbReference>
<evidence type="ECO:0000313" key="4">
    <source>
        <dbReference type="EMBL" id="GHF74372.1"/>
    </source>
</evidence>
<keyword evidence="1" id="KW-0129">CBS domain</keyword>
<keyword evidence="2" id="KW-1133">Transmembrane helix</keyword>
<evidence type="ECO:0000256" key="2">
    <source>
        <dbReference type="SAM" id="Phobius"/>
    </source>
</evidence>
<feature type="transmembrane region" description="Helical" evidence="2">
    <location>
        <begin position="61"/>
        <end position="79"/>
    </location>
</feature>
<dbReference type="PROSITE" id="PS51371">
    <property type="entry name" value="CBS"/>
    <property type="match status" value="1"/>
</dbReference>
<gene>
    <name evidence="4" type="ORF">GCM10017056_51310</name>
</gene>
<dbReference type="InterPro" id="IPR000644">
    <property type="entry name" value="CBS_dom"/>
</dbReference>
<reference evidence="4" key="1">
    <citation type="journal article" date="2014" name="Int. J. Syst. Evol. Microbiol.">
        <title>Complete genome sequence of Corynebacterium casei LMG S-19264T (=DSM 44701T), isolated from a smear-ripened cheese.</title>
        <authorList>
            <consortium name="US DOE Joint Genome Institute (JGI-PGF)"/>
            <person name="Walter F."/>
            <person name="Albersmeier A."/>
            <person name="Kalinowski J."/>
            <person name="Ruckert C."/>
        </authorList>
    </citation>
    <scope>NUCLEOTIDE SEQUENCE</scope>
    <source>
        <strain evidence="4">KCTC 42650</strain>
    </source>
</reference>
<dbReference type="Proteomes" id="UP000626220">
    <property type="component" value="Unassembled WGS sequence"/>
</dbReference>
<keyword evidence="5" id="KW-1185">Reference proteome</keyword>
<dbReference type="SMART" id="SM00116">
    <property type="entry name" value="CBS"/>
    <property type="match status" value="2"/>
</dbReference>
<feature type="transmembrane region" description="Helical" evidence="2">
    <location>
        <begin position="85"/>
        <end position="105"/>
    </location>
</feature>
<dbReference type="PANTHER" id="PTHR33741">
    <property type="entry name" value="TRANSMEMBRANE PROTEIN DDB_G0269096-RELATED"/>
    <property type="match status" value="1"/>
</dbReference>